<evidence type="ECO:0000259" key="11">
    <source>
        <dbReference type="Pfam" id="PF01266"/>
    </source>
</evidence>
<dbReference type="Gene3D" id="3.30.9.10">
    <property type="entry name" value="D-Amino Acid Oxidase, subunit A, domain 2"/>
    <property type="match status" value="1"/>
</dbReference>
<sequence>MTTVTPIIPARLAFAADGTPWSAAYDDIYHSADGGLGQARHVFLAGNRLLGETPRWRGRSQFVIAETGFGLGLNFLATWQAWQADGQPCQRLHYIAFEQHPFTADDLALLHARWPALAAFSAQLRAQWPRLTPGAHRLELAGGRLILTLFFGDAQLLLPKLRARVDAFYLDGFSPAKNPALWSGRIYSSLARLAAPAATMATWCVAGQVRKALADSGFLLEKTPGFGGKREMLRGVFRAPRNAAVQQTAGRAIIIGAGLAGSSIAERLAARGWQIELFDGAPAAANGASGNRSAILRPLPSPDDNLLARLTRAGFLHLRRHLEDLETRGLTVRQDACGVLHLARDAQHAATQETLVTRQQPPADYLQHLDAGAASARAGRPLPFGGWWFPQGGWVDTPSLCAANLAACGERLQCHFNTPIDRIERQGRLWQVFAADGRRLAQADVLILANANGALPLLFPHVPALPLRPARGQVSHLPAASLDGKLPACVICRLGHVGPAAAHGDDESSTFSFGASFLLEDSGTELRLADHQDNLAKLEFCLPGSLGQLAADAVNTPSGRAAVRAMTPDRLPMVGALPDCKANAANMPESDSATTLEKIPRQPGLYALLGFGARGLVWSALTAELLACRISGEPLPLEADLVAAVDPARFLLRRQRGQA</sequence>
<evidence type="ECO:0000256" key="8">
    <source>
        <dbReference type="ARBA" id="ARBA00023002"/>
    </source>
</evidence>
<evidence type="ECO:0000256" key="5">
    <source>
        <dbReference type="ARBA" id="ARBA00022691"/>
    </source>
</evidence>
<comment type="subcellular location">
    <subcellularLocation>
        <location evidence="10">Cytoplasm</location>
    </subcellularLocation>
</comment>
<keyword evidence="2 10" id="KW-0489">Methyltransferase</keyword>
<evidence type="ECO:0000256" key="2">
    <source>
        <dbReference type="ARBA" id="ARBA00022603"/>
    </source>
</evidence>
<dbReference type="GO" id="GO:0032259">
    <property type="term" value="P:methylation"/>
    <property type="evidence" value="ECO:0007669"/>
    <property type="project" value="UniProtKB-KW"/>
</dbReference>
<evidence type="ECO:0000256" key="4">
    <source>
        <dbReference type="ARBA" id="ARBA00022679"/>
    </source>
</evidence>
<evidence type="ECO:0000313" key="13">
    <source>
        <dbReference type="EMBL" id="SMB27372.1"/>
    </source>
</evidence>
<keyword evidence="7 10" id="KW-0274">FAD</keyword>
<proteinExistence type="inferred from homology"/>
<dbReference type="InterPro" id="IPR023032">
    <property type="entry name" value="tRNA_MAMT_biosynth_bifunc_MnmC"/>
</dbReference>
<evidence type="ECO:0000256" key="1">
    <source>
        <dbReference type="ARBA" id="ARBA00022490"/>
    </source>
</evidence>
<dbReference type="Gene3D" id="3.40.50.150">
    <property type="entry name" value="Vaccinia Virus protein VP39"/>
    <property type="match status" value="1"/>
</dbReference>
<evidence type="ECO:0000256" key="7">
    <source>
        <dbReference type="ARBA" id="ARBA00022827"/>
    </source>
</evidence>
<evidence type="ECO:0000256" key="10">
    <source>
        <dbReference type="HAMAP-Rule" id="MF_01102"/>
    </source>
</evidence>
<keyword evidence="1 10" id="KW-0963">Cytoplasm</keyword>
<dbReference type="EC" id="1.5.-.-" evidence="10"/>
<dbReference type="Gene3D" id="3.50.50.60">
    <property type="entry name" value="FAD/NAD(P)-binding domain"/>
    <property type="match status" value="1"/>
</dbReference>
<evidence type="ECO:0000256" key="9">
    <source>
        <dbReference type="ARBA" id="ARBA00023268"/>
    </source>
</evidence>
<dbReference type="NCBIfam" id="NF002483">
    <property type="entry name" value="PRK01747.1-4"/>
    <property type="match status" value="1"/>
</dbReference>
<dbReference type="AlphaFoldDB" id="A0A7Z7HRF5"/>
<dbReference type="PANTHER" id="PTHR13847">
    <property type="entry name" value="SARCOSINE DEHYDROGENASE-RELATED"/>
    <property type="match status" value="1"/>
</dbReference>
<dbReference type="SUPFAM" id="SSF51905">
    <property type="entry name" value="FAD/NAD(P)-binding domain"/>
    <property type="match status" value="1"/>
</dbReference>
<comment type="similarity">
    <text evidence="10">In the C-terminal section; belongs to the DAO family.</text>
</comment>
<dbReference type="GO" id="GO:0002097">
    <property type="term" value="P:tRNA wobble base modification"/>
    <property type="evidence" value="ECO:0007669"/>
    <property type="project" value="UniProtKB-UniRule"/>
</dbReference>
<keyword evidence="3 10" id="KW-0285">Flavoprotein</keyword>
<dbReference type="InterPro" id="IPR047785">
    <property type="entry name" value="tRNA_MNMC2"/>
</dbReference>
<comment type="cofactor">
    <cofactor evidence="10">
        <name>FAD</name>
        <dbReference type="ChEBI" id="CHEBI:57692"/>
    </cofactor>
</comment>
<dbReference type="InterPro" id="IPR017610">
    <property type="entry name" value="tRNA_S-uridine_synth_MnmC_C"/>
</dbReference>
<dbReference type="InterPro" id="IPR006076">
    <property type="entry name" value="FAD-dep_OxRdtase"/>
</dbReference>
<dbReference type="Pfam" id="PF01266">
    <property type="entry name" value="DAO"/>
    <property type="match status" value="1"/>
</dbReference>
<feature type="region of interest" description="tRNA (mnm(5)s(2)U34)-methyltransferase" evidence="10">
    <location>
        <begin position="1"/>
        <end position="238"/>
    </location>
</feature>
<feature type="domain" description="MnmC-like methyltransferase" evidence="12">
    <location>
        <begin position="117"/>
        <end position="236"/>
    </location>
</feature>
<name>A0A7Z7HRF5_9PROT</name>
<accession>A0A7Z7HRF5</accession>
<dbReference type="GO" id="GO:0004808">
    <property type="term" value="F:tRNA (5-methylaminomethyl-2-thiouridylate)(34)-methyltransferase activity"/>
    <property type="evidence" value="ECO:0007669"/>
    <property type="project" value="UniProtKB-EC"/>
</dbReference>
<dbReference type="RefSeq" id="WP_154716886.1">
    <property type="nucleotide sequence ID" value="NZ_LT837803.1"/>
</dbReference>
<comment type="similarity">
    <text evidence="10">In the N-terminal section; belongs to the methyltransferase superfamily. tRNA (mnm(5)s(2)U34)-methyltransferase family.</text>
</comment>
<feature type="domain" description="FAD dependent oxidoreductase" evidence="11">
    <location>
        <begin position="252"/>
        <end position="628"/>
    </location>
</feature>
<comment type="catalytic activity">
    <reaction evidence="10">
        <text>5-aminomethyl-2-thiouridine(34) in tRNA + S-adenosyl-L-methionine = 5-methylaminomethyl-2-thiouridine(34) in tRNA + S-adenosyl-L-homocysteine + H(+)</text>
        <dbReference type="Rhea" id="RHEA:19569"/>
        <dbReference type="Rhea" id="RHEA-COMP:10195"/>
        <dbReference type="Rhea" id="RHEA-COMP:10197"/>
        <dbReference type="ChEBI" id="CHEBI:15378"/>
        <dbReference type="ChEBI" id="CHEBI:57856"/>
        <dbReference type="ChEBI" id="CHEBI:59789"/>
        <dbReference type="ChEBI" id="CHEBI:74454"/>
        <dbReference type="ChEBI" id="CHEBI:74455"/>
        <dbReference type="EC" id="2.1.1.61"/>
    </reaction>
</comment>
<evidence type="ECO:0000313" key="14">
    <source>
        <dbReference type="Proteomes" id="UP000242886"/>
    </source>
</evidence>
<dbReference type="GO" id="GO:0005737">
    <property type="term" value="C:cytoplasm"/>
    <property type="evidence" value="ECO:0007669"/>
    <property type="project" value="UniProtKB-SubCell"/>
</dbReference>
<dbReference type="InterPro" id="IPR008471">
    <property type="entry name" value="MnmC-like_methylTransf"/>
</dbReference>
<reference evidence="13" key="1">
    <citation type="submission" date="2017-03" db="EMBL/GenBank/DDBJ databases">
        <authorList>
            <consortium name="AG Boll"/>
        </authorList>
    </citation>
    <scope>NUCLEOTIDE SEQUENCE [LARGE SCALE GENOMIC DNA]</scope>
    <source>
        <strain evidence="13">Chol</strain>
    </source>
</reference>
<dbReference type="EC" id="2.1.1.61" evidence="10"/>
<gene>
    <name evidence="10 13" type="primary">mnmC</name>
    <name evidence="13" type="ORF">SDENCHOL_20375</name>
</gene>
<feature type="region of interest" description="FAD-dependent cmnm(5)s(2)U34 oxidoreductase" evidence="10">
    <location>
        <begin position="255"/>
        <end position="659"/>
    </location>
</feature>
<dbReference type="NCBIfam" id="TIGR03197">
    <property type="entry name" value="MnmC_Cterm"/>
    <property type="match status" value="1"/>
</dbReference>
<dbReference type="GO" id="GO:0016645">
    <property type="term" value="F:oxidoreductase activity, acting on the CH-NH group of donors"/>
    <property type="evidence" value="ECO:0007669"/>
    <property type="project" value="InterPro"/>
</dbReference>
<dbReference type="EMBL" id="LT837803">
    <property type="protein sequence ID" value="SMB27372.1"/>
    <property type="molecule type" value="Genomic_DNA"/>
</dbReference>
<keyword evidence="14" id="KW-1185">Reference proteome</keyword>
<dbReference type="PANTHER" id="PTHR13847:SF283">
    <property type="entry name" value="TRNA 5-METHYLAMINOMETHYL-2-THIOURIDINE BIOSYNTHESIS BIFUNCTIONAL PROTEIN MNMC"/>
    <property type="match status" value="1"/>
</dbReference>
<keyword evidence="5 10" id="KW-0949">S-adenosyl-L-methionine</keyword>
<dbReference type="NCBIfam" id="NF002481">
    <property type="entry name" value="PRK01747.1-2"/>
    <property type="match status" value="1"/>
</dbReference>
<dbReference type="InterPro" id="IPR036188">
    <property type="entry name" value="FAD/NAD-bd_sf"/>
</dbReference>
<evidence type="ECO:0000256" key="6">
    <source>
        <dbReference type="ARBA" id="ARBA00022694"/>
    </source>
</evidence>
<keyword evidence="4 10" id="KW-0808">Transferase</keyword>
<dbReference type="HAMAP" id="MF_01102">
    <property type="entry name" value="MnmC"/>
    <property type="match status" value="1"/>
</dbReference>
<comment type="function">
    <text evidence="10">Catalyzes the last two steps in the biosynthesis of 5-methylaminomethyl-2-thiouridine (mnm(5)s(2)U) at the wobble position (U34) in tRNA. Catalyzes the FAD-dependent demodification of cmnm(5)s(2)U34 to nm(5)s(2)U34, followed by the transfer of a methyl group from S-adenosyl-L-methionine to nm(5)s(2)U34, to form mnm(5)s(2)U34.</text>
</comment>
<keyword evidence="6 10" id="KW-0819">tRNA processing</keyword>
<dbReference type="NCBIfam" id="NF033855">
    <property type="entry name" value="tRNA_MNMC2"/>
    <property type="match status" value="1"/>
</dbReference>
<dbReference type="Proteomes" id="UP000242886">
    <property type="component" value="Chromosome SDENCHOL"/>
</dbReference>
<dbReference type="GO" id="GO:0050660">
    <property type="term" value="F:flavin adenine dinucleotide binding"/>
    <property type="evidence" value="ECO:0007669"/>
    <property type="project" value="UniProtKB-UniRule"/>
</dbReference>
<dbReference type="Pfam" id="PF05430">
    <property type="entry name" value="Methyltransf_30"/>
    <property type="match status" value="1"/>
</dbReference>
<dbReference type="InterPro" id="IPR029063">
    <property type="entry name" value="SAM-dependent_MTases_sf"/>
</dbReference>
<protein>
    <recommendedName>
        <fullName evidence="10">tRNA 5-methylaminomethyl-2-thiouridine biosynthesis bifunctional protein MnmC</fullName>
        <shortName evidence="10">tRNA mnm(5)s(2)U biosynthesis bifunctional protein</shortName>
    </recommendedName>
    <domain>
        <recommendedName>
            <fullName evidence="10">tRNA (mnm(5)s(2)U34)-methyltransferase</fullName>
            <ecNumber evidence="10">2.1.1.61</ecNumber>
        </recommendedName>
    </domain>
    <domain>
        <recommendedName>
            <fullName evidence="10">FAD-dependent cmnm(5)s(2)U34 oxidoreductase</fullName>
            <ecNumber evidence="10">1.5.-.-</ecNumber>
        </recommendedName>
    </domain>
</protein>
<keyword evidence="8 10" id="KW-0560">Oxidoreductase</keyword>
<keyword evidence="9 10" id="KW-0511">Multifunctional enzyme</keyword>
<evidence type="ECO:0000259" key="12">
    <source>
        <dbReference type="Pfam" id="PF05430"/>
    </source>
</evidence>
<evidence type="ECO:0000256" key="3">
    <source>
        <dbReference type="ARBA" id="ARBA00022630"/>
    </source>
</evidence>
<organism evidence="13 14">
    <name type="scientific">Sterolibacterium denitrificans</name>
    <dbReference type="NCBI Taxonomy" id="157592"/>
    <lineage>
        <taxon>Bacteria</taxon>
        <taxon>Pseudomonadati</taxon>
        <taxon>Pseudomonadota</taxon>
        <taxon>Betaproteobacteria</taxon>
        <taxon>Nitrosomonadales</taxon>
        <taxon>Sterolibacteriaceae</taxon>
        <taxon>Sterolibacterium</taxon>
    </lineage>
</organism>